<accession>A0ABX7R6Z2</accession>
<feature type="transmembrane region" description="Helical" evidence="2">
    <location>
        <begin position="12"/>
        <end position="34"/>
    </location>
</feature>
<organism evidence="3 4">
    <name type="scientific">Lysobacter arenosi</name>
    <dbReference type="NCBI Taxonomy" id="2795387"/>
    <lineage>
        <taxon>Bacteria</taxon>
        <taxon>Pseudomonadati</taxon>
        <taxon>Pseudomonadota</taxon>
        <taxon>Gammaproteobacteria</taxon>
        <taxon>Lysobacterales</taxon>
        <taxon>Lysobacteraceae</taxon>
        <taxon>Lysobacter</taxon>
    </lineage>
</organism>
<dbReference type="RefSeq" id="WP_200607050.1">
    <property type="nucleotide sequence ID" value="NZ_CP071517.1"/>
</dbReference>
<evidence type="ECO:0000313" key="4">
    <source>
        <dbReference type="Proteomes" id="UP000663400"/>
    </source>
</evidence>
<gene>
    <name evidence="3" type="ORF">HIV01_010950</name>
</gene>
<keyword evidence="2" id="KW-1133">Transmembrane helix</keyword>
<feature type="transmembrane region" description="Helical" evidence="2">
    <location>
        <begin position="40"/>
        <end position="61"/>
    </location>
</feature>
<keyword evidence="4" id="KW-1185">Reference proteome</keyword>
<dbReference type="EMBL" id="CP071517">
    <property type="protein sequence ID" value="QSX73755.1"/>
    <property type="molecule type" value="Genomic_DNA"/>
</dbReference>
<evidence type="ECO:0000256" key="2">
    <source>
        <dbReference type="SAM" id="Phobius"/>
    </source>
</evidence>
<protein>
    <submittedName>
        <fullName evidence="3">Uncharacterized protein</fullName>
    </submittedName>
</protein>
<keyword evidence="2" id="KW-0812">Transmembrane</keyword>
<dbReference type="Proteomes" id="UP000663400">
    <property type="component" value="Chromosome"/>
</dbReference>
<evidence type="ECO:0000256" key="1">
    <source>
        <dbReference type="SAM" id="MobiDB-lite"/>
    </source>
</evidence>
<reference evidence="3 4" key="1">
    <citation type="submission" date="2021-02" db="EMBL/GenBank/DDBJ databases">
        <title>Lysobacter arenosi sp. nov., isolated from soil of gangwondo yeongwol, south Korea.</title>
        <authorList>
            <person name="Kim K.R."/>
            <person name="Kim K.H."/>
            <person name="Jeon C.O."/>
        </authorList>
    </citation>
    <scope>NUCLEOTIDE SEQUENCE [LARGE SCALE GENOMIC DNA]</scope>
    <source>
        <strain evidence="3 4">R7</strain>
    </source>
</reference>
<evidence type="ECO:0000313" key="3">
    <source>
        <dbReference type="EMBL" id="QSX73755.1"/>
    </source>
</evidence>
<feature type="region of interest" description="Disordered" evidence="1">
    <location>
        <begin position="85"/>
        <end position="108"/>
    </location>
</feature>
<sequence>MDMLIAALQDTVASRMLVAMLLTGTVASLLALIAPRGAKWLAVAAITLLAAAHVFFGHRLVGAPLVPYGEIGEIGDSHDARCTGHAFGEAQDAARHGRGSTRQVETAR</sequence>
<name>A0ABX7R6Z2_9GAMM</name>
<proteinExistence type="predicted"/>
<keyword evidence="2" id="KW-0472">Membrane</keyword>